<sequence length="122" mass="13034">MGATSSPERLSLLVGLAVMMAATLPRYLIGGYQTRLILLTFAIVAVLGVALAQWRLLAAEARPRLPVLLRRLVVFLAAGLVAMAAWQGLVAGWSGWALLASHGTTLGLLLHAIAIWLKPLRD</sequence>
<keyword evidence="1" id="KW-1133">Transmembrane helix</keyword>
<comment type="caution">
    <text evidence="2">The sequence shown here is derived from an EMBL/GenBank/DDBJ whole genome shotgun (WGS) entry which is preliminary data.</text>
</comment>
<protein>
    <submittedName>
        <fullName evidence="2">Uncharacterized protein</fullName>
    </submittedName>
</protein>
<keyword evidence="1" id="KW-0812">Transmembrane</keyword>
<dbReference type="EMBL" id="BJUS01000002">
    <property type="protein sequence ID" value="GEK71811.1"/>
    <property type="molecule type" value="Genomic_DNA"/>
</dbReference>
<feature type="transmembrane region" description="Helical" evidence="1">
    <location>
        <begin position="95"/>
        <end position="117"/>
    </location>
</feature>
<accession>A0ABQ0U0Z1</accession>
<feature type="transmembrane region" description="Helical" evidence="1">
    <location>
        <begin position="12"/>
        <end position="30"/>
    </location>
</feature>
<feature type="transmembrane region" description="Helical" evidence="1">
    <location>
        <begin position="68"/>
        <end position="89"/>
    </location>
</feature>
<keyword evidence="1" id="KW-0472">Membrane</keyword>
<evidence type="ECO:0000313" key="2">
    <source>
        <dbReference type="EMBL" id="GEK71811.1"/>
    </source>
</evidence>
<name>A0ABQ0U0Z1_9GAMM</name>
<reference evidence="2 3" key="1">
    <citation type="submission" date="2019-07" db="EMBL/GenBank/DDBJ databases">
        <title>Whole genome shotgun sequence of Halomonas halophila NBRC 102604.</title>
        <authorList>
            <person name="Hosoyama A."/>
            <person name="Uohara A."/>
            <person name="Ohji S."/>
            <person name="Ichikawa N."/>
        </authorList>
    </citation>
    <scope>NUCLEOTIDE SEQUENCE [LARGE SCALE GENOMIC DNA]</scope>
    <source>
        <strain evidence="2 3">NBRC 102604</strain>
    </source>
</reference>
<evidence type="ECO:0000256" key="1">
    <source>
        <dbReference type="SAM" id="Phobius"/>
    </source>
</evidence>
<proteinExistence type="predicted"/>
<gene>
    <name evidence="2" type="ORF">HHA04nite_03550</name>
</gene>
<evidence type="ECO:0000313" key="3">
    <source>
        <dbReference type="Proteomes" id="UP000321121"/>
    </source>
</evidence>
<dbReference type="Proteomes" id="UP000321121">
    <property type="component" value="Unassembled WGS sequence"/>
</dbReference>
<organism evidence="2 3">
    <name type="scientific">Halomonas halophila</name>
    <dbReference type="NCBI Taxonomy" id="29573"/>
    <lineage>
        <taxon>Bacteria</taxon>
        <taxon>Pseudomonadati</taxon>
        <taxon>Pseudomonadota</taxon>
        <taxon>Gammaproteobacteria</taxon>
        <taxon>Oceanospirillales</taxon>
        <taxon>Halomonadaceae</taxon>
        <taxon>Halomonas</taxon>
    </lineage>
</organism>
<keyword evidence="3" id="KW-1185">Reference proteome</keyword>
<feature type="transmembrane region" description="Helical" evidence="1">
    <location>
        <begin position="36"/>
        <end position="56"/>
    </location>
</feature>
<dbReference type="RefSeq" id="WP_046078742.1">
    <property type="nucleotide sequence ID" value="NZ_BJUS01000002.1"/>
</dbReference>